<dbReference type="STRING" id="1263015.BN580_01247"/>
<comment type="similarity">
    <text evidence="1 7">Belongs to the endoribonuclease YbeY family.</text>
</comment>
<dbReference type="PROSITE" id="PS01306">
    <property type="entry name" value="UPF0054"/>
    <property type="match status" value="1"/>
</dbReference>
<dbReference type="SUPFAM" id="SSF55486">
    <property type="entry name" value="Metalloproteases ('zincins'), catalytic domain"/>
    <property type="match status" value="1"/>
</dbReference>
<keyword evidence="3 7" id="KW-0479">Metal-binding</keyword>
<dbReference type="InterPro" id="IPR023091">
    <property type="entry name" value="MetalPrtase_cat_dom_sf_prd"/>
</dbReference>
<comment type="subcellular location">
    <subcellularLocation>
        <location evidence="7">Cytoplasm</location>
    </subcellularLocation>
</comment>
<evidence type="ECO:0000256" key="2">
    <source>
        <dbReference type="ARBA" id="ARBA00022722"/>
    </source>
</evidence>
<sequence>MKAKATVLIKNDQKKIKMTPDLRRLVKRAVLAVLDFEDFGRRAEVSVTFTDNEGIHALNREYRNVDRPTDVLSFPLSDGEDYDTDGDAVLLGDIVISLERAQTQAEEYGHSFEREVAFLTVHSMLHLLGYDHETSPEDERDMFARQDEILISAGMTR</sequence>
<dbReference type="InterPro" id="IPR020549">
    <property type="entry name" value="YbeY_CS"/>
</dbReference>
<evidence type="ECO:0000313" key="9">
    <source>
        <dbReference type="Proteomes" id="UP000017938"/>
    </source>
</evidence>
<reference evidence="8" key="1">
    <citation type="submission" date="2012-11" db="EMBL/GenBank/DDBJ databases">
        <title>Dependencies among metagenomic species, viruses, plasmids and units of genetic variation.</title>
        <authorList>
            <person name="Nielsen H.B."/>
            <person name="Almeida M."/>
            <person name="Juncker A.S."/>
            <person name="Rasmussen S."/>
            <person name="Li J."/>
            <person name="Sunagawa S."/>
            <person name="Plichta D."/>
            <person name="Gautier L."/>
            <person name="Le Chatelier E."/>
            <person name="Peletier E."/>
            <person name="Bonde I."/>
            <person name="Nielsen T."/>
            <person name="Manichanh C."/>
            <person name="Arumugam M."/>
            <person name="Batto J."/>
            <person name="Santos M.B.Q.D."/>
            <person name="Blom N."/>
            <person name="Borruel N."/>
            <person name="Burgdorf K.S."/>
            <person name="Boumezbeur F."/>
            <person name="Casellas F."/>
            <person name="Dore J."/>
            <person name="Guarner F."/>
            <person name="Hansen T."/>
            <person name="Hildebrand F."/>
            <person name="Kaas R.S."/>
            <person name="Kennedy S."/>
            <person name="Kristiansen K."/>
            <person name="Kultima J.R."/>
            <person name="Leonard P."/>
            <person name="Levenez F."/>
            <person name="Lund O."/>
            <person name="Moumen B."/>
            <person name="Le Paslier D."/>
            <person name="Pons N."/>
            <person name="Pedersen O."/>
            <person name="Prifti E."/>
            <person name="Qin J."/>
            <person name="Raes J."/>
            <person name="Tap J."/>
            <person name="Tims S."/>
            <person name="Ussery D.W."/>
            <person name="Yamada T."/>
            <person name="MetaHit consortium"/>
            <person name="Renault P."/>
            <person name="Sicheritz-Ponten T."/>
            <person name="Bork P."/>
            <person name="Wang J."/>
            <person name="Brunak S."/>
            <person name="Ehrlich S.D."/>
        </authorList>
    </citation>
    <scope>NUCLEOTIDE SEQUENCE [LARGE SCALE GENOMIC DNA]</scope>
</reference>
<gene>
    <name evidence="7" type="primary">ybeY</name>
    <name evidence="8" type="ORF">BN580_01247</name>
</gene>
<organism evidence="8 9">
    <name type="scientific">Candidatus Colimorpha enterica</name>
    <dbReference type="NCBI Taxonomy" id="3083063"/>
    <lineage>
        <taxon>Bacteria</taxon>
        <taxon>Pseudomonadati</taxon>
        <taxon>Bacteroidota</taxon>
        <taxon>Bacteroidia</taxon>
        <taxon>Bacteroidales</taxon>
        <taxon>Candidatus Colimorpha</taxon>
    </lineage>
</organism>
<dbReference type="PANTHER" id="PTHR46986:SF1">
    <property type="entry name" value="ENDORIBONUCLEASE YBEY, CHLOROPLASTIC"/>
    <property type="match status" value="1"/>
</dbReference>
<dbReference type="PANTHER" id="PTHR46986">
    <property type="entry name" value="ENDORIBONUCLEASE YBEY, CHLOROPLASTIC"/>
    <property type="match status" value="1"/>
</dbReference>
<keyword evidence="7" id="KW-0963">Cytoplasm</keyword>
<dbReference type="EC" id="3.1.-.-" evidence="7"/>
<keyword evidence="2 7" id="KW-0540">Nuclease</keyword>
<feature type="binding site" evidence="7">
    <location>
        <position position="132"/>
    </location>
    <ligand>
        <name>Zn(2+)</name>
        <dbReference type="ChEBI" id="CHEBI:29105"/>
        <note>catalytic</note>
    </ligand>
</feature>
<comment type="cofactor">
    <cofactor evidence="7">
        <name>Zn(2+)</name>
        <dbReference type="ChEBI" id="CHEBI:29105"/>
    </cofactor>
    <text evidence="7">Binds 1 zinc ion.</text>
</comment>
<dbReference type="GO" id="GO:0004521">
    <property type="term" value="F:RNA endonuclease activity"/>
    <property type="evidence" value="ECO:0007669"/>
    <property type="project" value="UniProtKB-UniRule"/>
</dbReference>
<dbReference type="InterPro" id="IPR002036">
    <property type="entry name" value="YbeY"/>
</dbReference>
<evidence type="ECO:0000256" key="7">
    <source>
        <dbReference type="HAMAP-Rule" id="MF_00009"/>
    </source>
</evidence>
<evidence type="ECO:0000256" key="4">
    <source>
        <dbReference type="ARBA" id="ARBA00022759"/>
    </source>
</evidence>
<accession>R6U001</accession>
<dbReference type="GO" id="GO:0008270">
    <property type="term" value="F:zinc ion binding"/>
    <property type="evidence" value="ECO:0007669"/>
    <property type="project" value="UniProtKB-UniRule"/>
</dbReference>
<evidence type="ECO:0000256" key="3">
    <source>
        <dbReference type="ARBA" id="ARBA00022723"/>
    </source>
</evidence>
<dbReference type="Gene3D" id="3.40.390.30">
    <property type="entry name" value="Metalloproteases ('zincins'), catalytic domain"/>
    <property type="match status" value="1"/>
</dbReference>
<comment type="caution">
    <text evidence="8">The sequence shown here is derived from an EMBL/GenBank/DDBJ whole genome shotgun (WGS) entry which is preliminary data.</text>
</comment>
<dbReference type="GO" id="GO:0004222">
    <property type="term" value="F:metalloendopeptidase activity"/>
    <property type="evidence" value="ECO:0007669"/>
    <property type="project" value="InterPro"/>
</dbReference>
<keyword evidence="5 7" id="KW-0378">Hydrolase</keyword>
<keyword evidence="7" id="KW-0698">rRNA processing</keyword>
<name>R6U001_9BACT</name>
<evidence type="ECO:0000256" key="6">
    <source>
        <dbReference type="ARBA" id="ARBA00022833"/>
    </source>
</evidence>
<feature type="binding site" evidence="7">
    <location>
        <position position="122"/>
    </location>
    <ligand>
        <name>Zn(2+)</name>
        <dbReference type="ChEBI" id="CHEBI:29105"/>
        <note>catalytic</note>
    </ligand>
</feature>
<proteinExistence type="inferred from homology"/>
<keyword evidence="4 7" id="KW-0255">Endonuclease</keyword>
<keyword evidence="6 7" id="KW-0862">Zinc</keyword>
<protein>
    <recommendedName>
        <fullName evidence="7">Endoribonuclease YbeY</fullName>
        <ecNumber evidence="7">3.1.-.-</ecNumber>
    </recommendedName>
</protein>
<evidence type="ECO:0000313" key="8">
    <source>
        <dbReference type="EMBL" id="CDC73446.1"/>
    </source>
</evidence>
<dbReference type="HAMAP" id="MF_00009">
    <property type="entry name" value="Endoribonucl_YbeY"/>
    <property type="match status" value="1"/>
</dbReference>
<dbReference type="GO" id="GO:0006364">
    <property type="term" value="P:rRNA processing"/>
    <property type="evidence" value="ECO:0007669"/>
    <property type="project" value="UniProtKB-UniRule"/>
</dbReference>
<dbReference type="NCBIfam" id="TIGR00043">
    <property type="entry name" value="rRNA maturation RNase YbeY"/>
    <property type="match status" value="1"/>
</dbReference>
<feature type="binding site" evidence="7">
    <location>
        <position position="126"/>
    </location>
    <ligand>
        <name>Zn(2+)</name>
        <dbReference type="ChEBI" id="CHEBI:29105"/>
        <note>catalytic</note>
    </ligand>
</feature>
<dbReference type="Pfam" id="PF02130">
    <property type="entry name" value="YbeY"/>
    <property type="match status" value="1"/>
</dbReference>
<dbReference type="GO" id="GO:0005737">
    <property type="term" value="C:cytoplasm"/>
    <property type="evidence" value="ECO:0007669"/>
    <property type="project" value="UniProtKB-SubCell"/>
</dbReference>
<dbReference type="EMBL" id="CBFW010000160">
    <property type="protein sequence ID" value="CDC73446.1"/>
    <property type="molecule type" value="Genomic_DNA"/>
</dbReference>
<evidence type="ECO:0000256" key="1">
    <source>
        <dbReference type="ARBA" id="ARBA00010875"/>
    </source>
</evidence>
<evidence type="ECO:0000256" key="5">
    <source>
        <dbReference type="ARBA" id="ARBA00022801"/>
    </source>
</evidence>
<dbReference type="AlphaFoldDB" id="R6U001"/>
<comment type="function">
    <text evidence="7">Single strand-specific metallo-endoribonuclease involved in late-stage 70S ribosome quality control and in maturation of the 3' terminus of the 16S rRNA.</text>
</comment>
<keyword evidence="7" id="KW-0690">Ribosome biogenesis</keyword>
<dbReference type="Proteomes" id="UP000017938">
    <property type="component" value="Unassembled WGS sequence"/>
</dbReference>